<name>L8JYQ2_9BACT</name>
<dbReference type="STRING" id="1237149.C900_04140"/>
<organism evidence="1 2">
    <name type="scientific">Fulvivirga imtechensis AK7</name>
    <dbReference type="NCBI Taxonomy" id="1237149"/>
    <lineage>
        <taxon>Bacteria</taxon>
        <taxon>Pseudomonadati</taxon>
        <taxon>Bacteroidota</taxon>
        <taxon>Cytophagia</taxon>
        <taxon>Cytophagales</taxon>
        <taxon>Fulvivirgaceae</taxon>
        <taxon>Fulvivirga</taxon>
    </lineage>
</organism>
<proteinExistence type="predicted"/>
<accession>L8JYQ2</accession>
<evidence type="ECO:0000313" key="1">
    <source>
        <dbReference type="EMBL" id="ELR73288.1"/>
    </source>
</evidence>
<evidence type="ECO:0000313" key="2">
    <source>
        <dbReference type="Proteomes" id="UP000011135"/>
    </source>
</evidence>
<dbReference type="AlphaFoldDB" id="L8JYQ2"/>
<gene>
    <name evidence="1" type="ORF">C900_04140</name>
</gene>
<sequence>MMRNFCKLKKLAGAIISGLFMAPAQPAIFGMYFYLYLVINH</sequence>
<comment type="caution">
    <text evidence="1">The sequence shown here is derived from an EMBL/GenBank/DDBJ whole genome shotgun (WGS) entry which is preliminary data.</text>
</comment>
<protein>
    <submittedName>
        <fullName evidence="1">Uncharacterized protein</fullName>
    </submittedName>
</protein>
<dbReference type="Proteomes" id="UP000011135">
    <property type="component" value="Unassembled WGS sequence"/>
</dbReference>
<keyword evidence="2" id="KW-1185">Reference proteome</keyword>
<reference evidence="1 2" key="1">
    <citation type="submission" date="2012-12" db="EMBL/GenBank/DDBJ databases">
        <title>Genome assembly of Fulvivirga imtechensis AK7.</title>
        <authorList>
            <person name="Nupur N."/>
            <person name="Khatri I."/>
            <person name="Kumar R."/>
            <person name="Subramanian S."/>
            <person name="Pinnaka A."/>
        </authorList>
    </citation>
    <scope>NUCLEOTIDE SEQUENCE [LARGE SCALE GENOMIC DNA]</scope>
    <source>
        <strain evidence="1 2">AK7</strain>
    </source>
</reference>
<dbReference type="EMBL" id="AMZN01000006">
    <property type="protein sequence ID" value="ELR73288.1"/>
    <property type="molecule type" value="Genomic_DNA"/>
</dbReference>